<feature type="domain" description="ABC transmembrane type-1" evidence="8">
    <location>
        <begin position="73"/>
        <end position="264"/>
    </location>
</feature>
<feature type="transmembrane region" description="Helical" evidence="7">
    <location>
        <begin position="186"/>
        <end position="207"/>
    </location>
</feature>
<name>A0ABS1IYG7_9FIRM</name>
<evidence type="ECO:0000259" key="8">
    <source>
        <dbReference type="PROSITE" id="PS50928"/>
    </source>
</evidence>
<organism evidence="9 10">
    <name type="scientific">Catonella massiliensis</name>
    <dbReference type="NCBI Taxonomy" id="2799636"/>
    <lineage>
        <taxon>Bacteria</taxon>
        <taxon>Bacillati</taxon>
        <taxon>Bacillota</taxon>
        <taxon>Clostridia</taxon>
        <taxon>Lachnospirales</taxon>
        <taxon>Lachnospiraceae</taxon>
        <taxon>Catonella</taxon>
    </lineage>
</organism>
<comment type="caution">
    <text evidence="9">The sequence shown here is derived from an EMBL/GenBank/DDBJ whole genome shotgun (WGS) entry which is preliminary data.</text>
</comment>
<feature type="transmembrane region" description="Helical" evidence="7">
    <location>
        <begin position="77"/>
        <end position="99"/>
    </location>
</feature>
<proteinExistence type="inferred from homology"/>
<evidence type="ECO:0000256" key="2">
    <source>
        <dbReference type="ARBA" id="ARBA00022448"/>
    </source>
</evidence>
<dbReference type="SUPFAM" id="SSF161098">
    <property type="entry name" value="MetI-like"/>
    <property type="match status" value="1"/>
</dbReference>
<evidence type="ECO:0000256" key="3">
    <source>
        <dbReference type="ARBA" id="ARBA00022475"/>
    </source>
</evidence>
<dbReference type="InterPro" id="IPR035906">
    <property type="entry name" value="MetI-like_sf"/>
</dbReference>
<dbReference type="PANTHER" id="PTHR32243">
    <property type="entry name" value="MALTOSE TRANSPORT SYSTEM PERMEASE-RELATED"/>
    <property type="match status" value="1"/>
</dbReference>
<keyword evidence="5 7" id="KW-1133">Transmembrane helix</keyword>
<keyword evidence="2 7" id="KW-0813">Transport</keyword>
<keyword evidence="6 7" id="KW-0472">Membrane</keyword>
<evidence type="ECO:0000313" key="10">
    <source>
        <dbReference type="Proteomes" id="UP000604730"/>
    </source>
</evidence>
<accession>A0ABS1IYG7</accession>
<evidence type="ECO:0000256" key="6">
    <source>
        <dbReference type="ARBA" id="ARBA00023136"/>
    </source>
</evidence>
<dbReference type="InterPro" id="IPR050901">
    <property type="entry name" value="BP-dep_ABC_trans_perm"/>
</dbReference>
<comment type="subcellular location">
    <subcellularLocation>
        <location evidence="1 7">Cell membrane</location>
        <topology evidence="1 7">Multi-pass membrane protein</topology>
    </subcellularLocation>
</comment>
<reference evidence="9 10" key="1">
    <citation type="submission" date="2021-01" db="EMBL/GenBank/DDBJ databases">
        <title>Isolation and description of Catonella massiliensis sp. nov., a novel Catonella species, isolated from a stable periodontitis subject.</title>
        <authorList>
            <person name="Antezack A."/>
            <person name="Boxberger M."/>
            <person name="La Scola B."/>
            <person name="Monnet-Corti V."/>
        </authorList>
    </citation>
    <scope>NUCLEOTIDE SEQUENCE [LARGE SCALE GENOMIC DNA]</scope>
    <source>
        <strain evidence="9 10">Marseille-Q4567</strain>
    </source>
</reference>
<dbReference type="InterPro" id="IPR000515">
    <property type="entry name" value="MetI-like"/>
</dbReference>
<protein>
    <submittedName>
        <fullName evidence="9">Carbohydrate ABC transporter permease</fullName>
    </submittedName>
</protein>
<dbReference type="PANTHER" id="PTHR32243:SF18">
    <property type="entry name" value="INNER MEMBRANE ABC TRANSPORTER PERMEASE PROTEIN YCJP"/>
    <property type="match status" value="1"/>
</dbReference>
<evidence type="ECO:0000313" key="9">
    <source>
        <dbReference type="EMBL" id="MBK5896941.1"/>
    </source>
</evidence>
<dbReference type="CDD" id="cd06261">
    <property type="entry name" value="TM_PBP2"/>
    <property type="match status" value="1"/>
</dbReference>
<feature type="transmembrane region" description="Helical" evidence="7">
    <location>
        <begin position="7"/>
        <end position="29"/>
    </location>
</feature>
<evidence type="ECO:0000256" key="7">
    <source>
        <dbReference type="RuleBase" id="RU363032"/>
    </source>
</evidence>
<dbReference type="PROSITE" id="PS50928">
    <property type="entry name" value="ABC_TM1"/>
    <property type="match status" value="1"/>
</dbReference>
<evidence type="ECO:0000256" key="4">
    <source>
        <dbReference type="ARBA" id="ARBA00022692"/>
    </source>
</evidence>
<dbReference type="RefSeq" id="WP_208428465.1">
    <property type="nucleotide sequence ID" value="NZ_JAEPRJ010000001.1"/>
</dbReference>
<keyword evidence="3" id="KW-1003">Cell membrane</keyword>
<comment type="similarity">
    <text evidence="7">Belongs to the binding-protein-dependent transport system permease family.</text>
</comment>
<feature type="transmembrane region" description="Helical" evidence="7">
    <location>
        <begin position="141"/>
        <end position="165"/>
    </location>
</feature>
<gene>
    <name evidence="9" type="ORF">JJN12_03965</name>
</gene>
<feature type="transmembrane region" description="Helical" evidence="7">
    <location>
        <begin position="111"/>
        <end position="129"/>
    </location>
</feature>
<keyword evidence="10" id="KW-1185">Reference proteome</keyword>
<evidence type="ECO:0000256" key="5">
    <source>
        <dbReference type="ARBA" id="ARBA00022989"/>
    </source>
</evidence>
<feature type="transmembrane region" description="Helical" evidence="7">
    <location>
        <begin position="243"/>
        <end position="264"/>
    </location>
</feature>
<sequence length="279" mass="30510">MKIINKILYSLALILFLVFYAGPFIWTFIISVTPDSLVLGKSLSFLPEETTLKNYKTLFDVASSQGALLLSGIKNSAYASLVTIIICIPMALLSAFALGRFKFIGKDIVKNSLLVTMAIPVMATIIPIYKMFMQLKLLNNVYTLSLVYVTSYLPVIVWLISNYFASIPKDLDEAAKVDGCSKMGTFIRVIIPTSYPIIASAVLIIFLSTWSQFQIPLILASNSNTKPIAIVTSEFITKDTVDYGMTAAAGILALIPPALFALIFKKFLVSGMMKGAVKG</sequence>
<keyword evidence="4 7" id="KW-0812">Transmembrane</keyword>
<evidence type="ECO:0000256" key="1">
    <source>
        <dbReference type="ARBA" id="ARBA00004651"/>
    </source>
</evidence>
<dbReference type="EMBL" id="JAEPRJ010000001">
    <property type="protein sequence ID" value="MBK5896941.1"/>
    <property type="molecule type" value="Genomic_DNA"/>
</dbReference>
<dbReference type="Pfam" id="PF00528">
    <property type="entry name" value="BPD_transp_1"/>
    <property type="match status" value="1"/>
</dbReference>
<dbReference type="Proteomes" id="UP000604730">
    <property type="component" value="Unassembled WGS sequence"/>
</dbReference>
<dbReference type="Gene3D" id="1.10.3720.10">
    <property type="entry name" value="MetI-like"/>
    <property type="match status" value="1"/>
</dbReference>